<proteinExistence type="predicted"/>
<protein>
    <recommendedName>
        <fullName evidence="4">CCHC-type domain-containing protein</fullName>
    </recommendedName>
</protein>
<accession>A0A9D4QX10</accession>
<reference evidence="2" key="1">
    <citation type="journal article" date="2019" name="bioRxiv">
        <title>The Genome of the Zebra Mussel, Dreissena polymorpha: A Resource for Invasive Species Research.</title>
        <authorList>
            <person name="McCartney M.A."/>
            <person name="Auch B."/>
            <person name="Kono T."/>
            <person name="Mallez S."/>
            <person name="Zhang Y."/>
            <person name="Obille A."/>
            <person name="Becker A."/>
            <person name="Abrahante J.E."/>
            <person name="Garbe J."/>
            <person name="Badalamenti J.P."/>
            <person name="Herman A."/>
            <person name="Mangelson H."/>
            <person name="Liachko I."/>
            <person name="Sullivan S."/>
            <person name="Sone E.D."/>
            <person name="Koren S."/>
            <person name="Silverstein K.A.T."/>
            <person name="Beckman K.B."/>
            <person name="Gohl D.M."/>
        </authorList>
    </citation>
    <scope>NUCLEOTIDE SEQUENCE</scope>
    <source>
        <strain evidence="2">Duluth1</strain>
        <tissue evidence="2">Whole animal</tissue>
    </source>
</reference>
<evidence type="ECO:0000313" key="2">
    <source>
        <dbReference type="EMBL" id="KAH3846689.1"/>
    </source>
</evidence>
<dbReference type="AlphaFoldDB" id="A0A9D4QX10"/>
<dbReference type="Proteomes" id="UP000828390">
    <property type="component" value="Unassembled WGS sequence"/>
</dbReference>
<feature type="region of interest" description="Disordered" evidence="1">
    <location>
        <begin position="1"/>
        <end position="54"/>
    </location>
</feature>
<name>A0A9D4QX10_DREPO</name>
<keyword evidence="3" id="KW-1185">Reference proteome</keyword>
<sequence>MFGFSTPDSKPDTERGSYEEGEWYGEANGLLTEPVEQGSVEQPGQDRAAKSKPMAWEAQPVQYQPVALMSVSREIGSGQNQEVAQMPLAHGVYPVQYHATAHEDQPVKYQFTHGVQPGQYQAVTQVPLEHGMYPAQYHAMALGAQPVQYERMKQVPIAEGGQLHNMLVSCKVQFIDSSIQPQLTYMHPQVQGVTSPPVVPVPQMDRSGFCDYKLLEMAKVTFLSARQAENESVDDWADRVCTLAGNAYRDLSEEYVLQKSILRFCMGAKERESGERVINHRPVSIEQAIDQLKWDIFTHGTMYRPKSVRNVDCAGQVKVAGEKLASQGMLVDRVVALERKIDTLEKKMDIFMGTLDQLLARPTRSPSPSPVRQQCFNCNTMGRLRQYCPNSIHNDKGQSVIVGQMKSDPMSQINASVNDLAIQAVIDTATEDTLVLGRVVAKLPKKLPVLEQVRECEWVVHKQVDTIDGVGAALGLSGQVVHIAQERGRTYVLGKGNDMLHGSQGCVVIKAVSDFRIIQEWLIHGTDPPGNECLTTLKESSFNANRDRLNNDSLKMCKLDNLPVRVVREQKSCGIA</sequence>
<gene>
    <name evidence="2" type="ORF">DPMN_088991</name>
</gene>
<dbReference type="EMBL" id="JAIWYP010000003">
    <property type="protein sequence ID" value="KAH3846689.1"/>
    <property type="molecule type" value="Genomic_DNA"/>
</dbReference>
<organism evidence="2 3">
    <name type="scientific">Dreissena polymorpha</name>
    <name type="common">Zebra mussel</name>
    <name type="synonym">Mytilus polymorpha</name>
    <dbReference type="NCBI Taxonomy" id="45954"/>
    <lineage>
        <taxon>Eukaryota</taxon>
        <taxon>Metazoa</taxon>
        <taxon>Spiralia</taxon>
        <taxon>Lophotrochozoa</taxon>
        <taxon>Mollusca</taxon>
        <taxon>Bivalvia</taxon>
        <taxon>Autobranchia</taxon>
        <taxon>Heteroconchia</taxon>
        <taxon>Euheterodonta</taxon>
        <taxon>Imparidentia</taxon>
        <taxon>Neoheterodontei</taxon>
        <taxon>Myida</taxon>
        <taxon>Dreissenoidea</taxon>
        <taxon>Dreissenidae</taxon>
        <taxon>Dreissena</taxon>
    </lineage>
</organism>
<feature type="compositionally biased region" description="Basic and acidic residues" evidence="1">
    <location>
        <begin position="9"/>
        <end position="18"/>
    </location>
</feature>
<evidence type="ECO:0000256" key="1">
    <source>
        <dbReference type="SAM" id="MobiDB-lite"/>
    </source>
</evidence>
<comment type="caution">
    <text evidence="2">The sequence shown here is derived from an EMBL/GenBank/DDBJ whole genome shotgun (WGS) entry which is preliminary data.</text>
</comment>
<evidence type="ECO:0008006" key="4">
    <source>
        <dbReference type="Google" id="ProtNLM"/>
    </source>
</evidence>
<evidence type="ECO:0000313" key="3">
    <source>
        <dbReference type="Proteomes" id="UP000828390"/>
    </source>
</evidence>
<reference evidence="2" key="2">
    <citation type="submission" date="2020-11" db="EMBL/GenBank/DDBJ databases">
        <authorList>
            <person name="McCartney M.A."/>
            <person name="Auch B."/>
            <person name="Kono T."/>
            <person name="Mallez S."/>
            <person name="Becker A."/>
            <person name="Gohl D.M."/>
            <person name="Silverstein K.A.T."/>
            <person name="Koren S."/>
            <person name="Bechman K.B."/>
            <person name="Herman A."/>
            <person name="Abrahante J.E."/>
            <person name="Garbe J."/>
        </authorList>
    </citation>
    <scope>NUCLEOTIDE SEQUENCE</scope>
    <source>
        <strain evidence="2">Duluth1</strain>
        <tissue evidence="2">Whole animal</tissue>
    </source>
</reference>